<dbReference type="EMBL" id="JAODUP010000045">
    <property type="protein sequence ID" value="KAK2165830.1"/>
    <property type="molecule type" value="Genomic_DNA"/>
</dbReference>
<keyword evidence="4" id="KW-1185">Reference proteome</keyword>
<keyword evidence="2" id="KW-0812">Transmembrane</keyword>
<feature type="region of interest" description="Disordered" evidence="1">
    <location>
        <begin position="75"/>
        <end position="119"/>
    </location>
</feature>
<evidence type="ECO:0000313" key="3">
    <source>
        <dbReference type="EMBL" id="KAK2165830.1"/>
    </source>
</evidence>
<feature type="compositionally biased region" description="Basic and acidic residues" evidence="1">
    <location>
        <begin position="87"/>
        <end position="115"/>
    </location>
</feature>
<reference evidence="3" key="1">
    <citation type="journal article" date="2023" name="Mol. Biol. Evol.">
        <title>Third-Generation Sequencing Reveals the Adaptive Role of the Epigenome in Three Deep-Sea Polychaetes.</title>
        <authorList>
            <person name="Perez M."/>
            <person name="Aroh O."/>
            <person name="Sun Y."/>
            <person name="Lan Y."/>
            <person name="Juniper S.K."/>
            <person name="Young C.R."/>
            <person name="Angers B."/>
            <person name="Qian P.Y."/>
        </authorList>
    </citation>
    <scope>NUCLEOTIDE SEQUENCE</scope>
    <source>
        <strain evidence="3">P08H-3</strain>
    </source>
</reference>
<name>A0AAD9K7F0_9ANNE</name>
<dbReference type="Proteomes" id="UP001208570">
    <property type="component" value="Unassembled WGS sequence"/>
</dbReference>
<evidence type="ECO:0000256" key="2">
    <source>
        <dbReference type="SAM" id="Phobius"/>
    </source>
</evidence>
<protein>
    <submittedName>
        <fullName evidence="3">Uncharacterized protein</fullName>
    </submittedName>
</protein>
<feature type="transmembrane region" description="Helical" evidence="2">
    <location>
        <begin position="125"/>
        <end position="149"/>
    </location>
</feature>
<keyword evidence="2" id="KW-1133">Transmembrane helix</keyword>
<dbReference type="AlphaFoldDB" id="A0AAD9K7F0"/>
<proteinExistence type="predicted"/>
<comment type="caution">
    <text evidence="3">The sequence shown here is derived from an EMBL/GenBank/DDBJ whole genome shotgun (WGS) entry which is preliminary data.</text>
</comment>
<evidence type="ECO:0000313" key="4">
    <source>
        <dbReference type="Proteomes" id="UP001208570"/>
    </source>
</evidence>
<gene>
    <name evidence="3" type="ORF">LSH36_45g14124</name>
</gene>
<accession>A0AAD9K7F0</accession>
<evidence type="ECO:0000256" key="1">
    <source>
        <dbReference type="SAM" id="MobiDB-lite"/>
    </source>
</evidence>
<sequence>MTPSTSQIMRNGKKLTQNIEMSCGTRSAVYTITDEADCGYYPVPNYGDSKLQYENENSRQANKLDSIGGYPVSGLPDVGHISGSRQEAVDYRSHSDDPLEDPKRSEKPLDEDHNKQSSGTHKRCLLGFLLVVGFLLLAGTATAVTLYFLGEFYFLLRRLIIHFNTRTFRVSNKQERD</sequence>
<organism evidence="3 4">
    <name type="scientific">Paralvinella palmiformis</name>
    <dbReference type="NCBI Taxonomy" id="53620"/>
    <lineage>
        <taxon>Eukaryota</taxon>
        <taxon>Metazoa</taxon>
        <taxon>Spiralia</taxon>
        <taxon>Lophotrochozoa</taxon>
        <taxon>Annelida</taxon>
        <taxon>Polychaeta</taxon>
        <taxon>Sedentaria</taxon>
        <taxon>Canalipalpata</taxon>
        <taxon>Terebellida</taxon>
        <taxon>Terebelliformia</taxon>
        <taxon>Alvinellidae</taxon>
        <taxon>Paralvinella</taxon>
    </lineage>
</organism>
<keyword evidence="2" id="KW-0472">Membrane</keyword>